<dbReference type="InterPro" id="IPR001806">
    <property type="entry name" value="Small_GTPase"/>
</dbReference>
<dbReference type="PROSITE" id="PS51421">
    <property type="entry name" value="RAS"/>
    <property type="match status" value="1"/>
</dbReference>
<keyword evidence="6" id="KW-0342">GTP-binding</keyword>
<dbReference type="Proteomes" id="UP000005408">
    <property type="component" value="Unassembled WGS sequence"/>
</dbReference>
<dbReference type="EnsemblMetazoa" id="G28556.2">
    <property type="protein sequence ID" value="G28556.2:cds"/>
    <property type="gene ID" value="G28556"/>
</dbReference>
<evidence type="ECO:0000256" key="3">
    <source>
        <dbReference type="ARBA" id="ARBA00022475"/>
    </source>
</evidence>
<name>A0A8W8LQJ3_MAGGI</name>
<protein>
    <submittedName>
        <fullName evidence="10">Uncharacterized protein</fullName>
    </submittedName>
</protein>
<dbReference type="EnsemblMetazoa" id="G28556.1">
    <property type="protein sequence ID" value="G28556.1:cds"/>
    <property type="gene ID" value="G28556"/>
</dbReference>
<reference evidence="10" key="1">
    <citation type="submission" date="2022-08" db="UniProtKB">
        <authorList>
            <consortium name="EnsemblMetazoa"/>
        </authorList>
    </citation>
    <scope>IDENTIFICATION</scope>
    <source>
        <strain evidence="10">05x7-T-G4-1.051#20</strain>
    </source>
</reference>
<organism evidence="10 11">
    <name type="scientific">Magallana gigas</name>
    <name type="common">Pacific oyster</name>
    <name type="synonym">Crassostrea gigas</name>
    <dbReference type="NCBI Taxonomy" id="29159"/>
    <lineage>
        <taxon>Eukaryota</taxon>
        <taxon>Metazoa</taxon>
        <taxon>Spiralia</taxon>
        <taxon>Lophotrochozoa</taxon>
        <taxon>Mollusca</taxon>
        <taxon>Bivalvia</taxon>
        <taxon>Autobranchia</taxon>
        <taxon>Pteriomorphia</taxon>
        <taxon>Ostreida</taxon>
        <taxon>Ostreoidea</taxon>
        <taxon>Ostreidae</taxon>
        <taxon>Magallana</taxon>
    </lineage>
</organism>
<dbReference type="NCBIfam" id="TIGR00231">
    <property type="entry name" value="small_GTP"/>
    <property type="match status" value="1"/>
</dbReference>
<keyword evidence="7" id="KW-0472">Membrane</keyword>
<evidence type="ECO:0000256" key="8">
    <source>
        <dbReference type="ARBA" id="ARBA00023288"/>
    </source>
</evidence>
<dbReference type="OrthoDB" id="8830751at2759"/>
<keyword evidence="9" id="KW-0636">Prenylation</keyword>
<evidence type="ECO:0000313" key="11">
    <source>
        <dbReference type="Proteomes" id="UP000005408"/>
    </source>
</evidence>
<dbReference type="SMART" id="SM00174">
    <property type="entry name" value="RHO"/>
    <property type="match status" value="1"/>
</dbReference>
<dbReference type="GO" id="GO:0005525">
    <property type="term" value="F:GTP binding"/>
    <property type="evidence" value="ECO:0007669"/>
    <property type="project" value="UniProtKB-KW"/>
</dbReference>
<comment type="subcellular location">
    <subcellularLocation>
        <location evidence="1">Cell membrane</location>
        <topology evidence="1">Lipid-anchor</topology>
        <orientation evidence="1">Cytoplasmic side</orientation>
    </subcellularLocation>
</comment>
<dbReference type="InterPro" id="IPR005225">
    <property type="entry name" value="Small_GTP-bd"/>
</dbReference>
<keyword evidence="8" id="KW-0449">Lipoprotein</keyword>
<evidence type="ECO:0000256" key="7">
    <source>
        <dbReference type="ARBA" id="ARBA00023136"/>
    </source>
</evidence>
<evidence type="ECO:0000313" key="10">
    <source>
        <dbReference type="EnsemblMetazoa" id="G28556.1:cds"/>
    </source>
</evidence>
<dbReference type="EnsemblMetazoa" id="G28556.7">
    <property type="protein sequence ID" value="G28556.7:cds"/>
    <property type="gene ID" value="G28556"/>
</dbReference>
<dbReference type="SMART" id="SM00175">
    <property type="entry name" value="RAB"/>
    <property type="match status" value="1"/>
</dbReference>
<dbReference type="InterPro" id="IPR003578">
    <property type="entry name" value="Small_GTPase_Rho"/>
</dbReference>
<dbReference type="SMART" id="SM00173">
    <property type="entry name" value="RAS"/>
    <property type="match status" value="1"/>
</dbReference>
<evidence type="ECO:0000256" key="5">
    <source>
        <dbReference type="ARBA" id="ARBA00022741"/>
    </source>
</evidence>
<dbReference type="PROSITE" id="PS51420">
    <property type="entry name" value="RHO"/>
    <property type="match status" value="1"/>
</dbReference>
<evidence type="ECO:0000256" key="4">
    <source>
        <dbReference type="ARBA" id="ARBA00022481"/>
    </source>
</evidence>
<keyword evidence="5" id="KW-0547">Nucleotide-binding</keyword>
<keyword evidence="11" id="KW-1185">Reference proteome</keyword>
<comment type="similarity">
    <text evidence="2">Belongs to the small GTPase superfamily. Rho family.</text>
</comment>
<dbReference type="GO" id="GO:0005886">
    <property type="term" value="C:plasma membrane"/>
    <property type="evidence" value="ECO:0007669"/>
    <property type="project" value="UniProtKB-SubCell"/>
</dbReference>
<dbReference type="GO" id="GO:0003924">
    <property type="term" value="F:GTPase activity"/>
    <property type="evidence" value="ECO:0007669"/>
    <property type="project" value="InterPro"/>
</dbReference>
<evidence type="ECO:0000256" key="6">
    <source>
        <dbReference type="ARBA" id="ARBA00023134"/>
    </source>
</evidence>
<evidence type="ECO:0000256" key="2">
    <source>
        <dbReference type="ARBA" id="ARBA00010142"/>
    </source>
</evidence>
<dbReference type="PROSITE" id="PS51419">
    <property type="entry name" value="RAB"/>
    <property type="match status" value="1"/>
</dbReference>
<dbReference type="SUPFAM" id="SSF52540">
    <property type="entry name" value="P-loop containing nucleoside triphosphate hydrolases"/>
    <property type="match status" value="1"/>
</dbReference>
<dbReference type="InterPro" id="IPR027417">
    <property type="entry name" value="P-loop_NTPase"/>
</dbReference>
<dbReference type="PANTHER" id="PTHR24072">
    <property type="entry name" value="RHO FAMILY GTPASE"/>
    <property type="match status" value="1"/>
</dbReference>
<dbReference type="AlphaFoldDB" id="A0A8W8LQJ3"/>
<keyword evidence="3" id="KW-1003">Cell membrane</keyword>
<proteinExistence type="inferred from homology"/>
<dbReference type="FunFam" id="3.40.50.300:FF:000983">
    <property type="entry name" value="Rho family GTPase"/>
    <property type="match status" value="1"/>
</dbReference>
<dbReference type="PRINTS" id="PR00449">
    <property type="entry name" value="RASTRNSFRMNG"/>
</dbReference>
<evidence type="ECO:0000256" key="1">
    <source>
        <dbReference type="ARBA" id="ARBA00004342"/>
    </source>
</evidence>
<dbReference type="EnsemblMetazoa" id="G28556.5">
    <property type="protein sequence ID" value="G28556.5:cds"/>
    <property type="gene ID" value="G28556"/>
</dbReference>
<sequence>MATIKKKFVILGDGLCGKTCLLIVFIKDQFPESCLQPPSLETYETVIEVDGKQIELTLQDTPGQEDYDRLRPNFYPDTDVILLCFSIESHSTLENVQEKWAPEVKHFCPKTPIVLVGIKKDTRNDPYEMKRKLVTSQEGQLMAEQIHAFAYIECSAKTREGVGEVFETATRAALQVKKGKEVKKCLLV</sequence>
<evidence type="ECO:0000256" key="9">
    <source>
        <dbReference type="ARBA" id="ARBA00023289"/>
    </source>
</evidence>
<dbReference type="Gene3D" id="3.40.50.300">
    <property type="entry name" value="P-loop containing nucleotide triphosphate hydrolases"/>
    <property type="match status" value="1"/>
</dbReference>
<keyword evidence="4" id="KW-0488">Methylation</keyword>
<dbReference type="GO" id="GO:0007264">
    <property type="term" value="P:small GTPase-mediated signal transduction"/>
    <property type="evidence" value="ECO:0007669"/>
    <property type="project" value="InterPro"/>
</dbReference>
<dbReference type="EnsemblMetazoa" id="G28556.3">
    <property type="protein sequence ID" value="G28556.3:cds"/>
    <property type="gene ID" value="G28556"/>
</dbReference>
<dbReference type="Pfam" id="PF00071">
    <property type="entry name" value="Ras"/>
    <property type="match status" value="1"/>
</dbReference>
<accession>A0A8W8LQJ3</accession>
<dbReference type="EnsemblMetazoa" id="G28556.6">
    <property type="protein sequence ID" value="G28556.6:cds"/>
    <property type="gene ID" value="G28556"/>
</dbReference>